<dbReference type="EMBL" id="CAMXCT010003116">
    <property type="protein sequence ID" value="CAI4002555.1"/>
    <property type="molecule type" value="Genomic_DNA"/>
</dbReference>
<feature type="domain" description="Reverse transcriptase" evidence="3">
    <location>
        <begin position="1497"/>
        <end position="1778"/>
    </location>
</feature>
<evidence type="ECO:0000313" key="5">
    <source>
        <dbReference type="EMBL" id="CAI4002555.1"/>
    </source>
</evidence>
<dbReference type="SUPFAM" id="SSF53098">
    <property type="entry name" value="Ribonuclease H-like"/>
    <property type="match status" value="1"/>
</dbReference>
<dbReference type="InterPro" id="IPR012337">
    <property type="entry name" value="RNaseH-like_sf"/>
</dbReference>
<name>A0A9P1D3F2_9DINO</name>
<dbReference type="PANTHER" id="PTHR47027:SF20">
    <property type="entry name" value="REVERSE TRANSCRIPTASE-LIKE PROTEIN WITH RNA-DIRECTED DNA POLYMERASE DOMAIN"/>
    <property type="match status" value="1"/>
</dbReference>
<evidence type="ECO:0000256" key="1">
    <source>
        <dbReference type="SAM" id="Coils"/>
    </source>
</evidence>
<dbReference type="GO" id="GO:0003676">
    <property type="term" value="F:nucleic acid binding"/>
    <property type="evidence" value="ECO:0007669"/>
    <property type="project" value="InterPro"/>
</dbReference>
<feature type="compositionally biased region" description="Polar residues" evidence="2">
    <location>
        <begin position="17"/>
        <end position="29"/>
    </location>
</feature>
<evidence type="ECO:0000259" key="3">
    <source>
        <dbReference type="PROSITE" id="PS50878"/>
    </source>
</evidence>
<comment type="caution">
    <text evidence="5">The sequence shown here is derived from an EMBL/GenBank/DDBJ whole genome shotgun (WGS) entry which is preliminary data.</text>
</comment>
<dbReference type="EMBL" id="CAMXCT030003116">
    <property type="protein sequence ID" value="CAL4789867.1"/>
    <property type="molecule type" value="Genomic_DNA"/>
</dbReference>
<protein>
    <recommendedName>
        <fullName evidence="8">RNase H type-1 domain-containing protein</fullName>
    </recommendedName>
</protein>
<dbReference type="Proteomes" id="UP001152797">
    <property type="component" value="Unassembled WGS sequence"/>
</dbReference>
<reference evidence="6" key="2">
    <citation type="submission" date="2024-04" db="EMBL/GenBank/DDBJ databases">
        <authorList>
            <person name="Chen Y."/>
            <person name="Shah S."/>
            <person name="Dougan E. K."/>
            <person name="Thang M."/>
            <person name="Chan C."/>
        </authorList>
    </citation>
    <scope>NUCLEOTIDE SEQUENCE [LARGE SCALE GENOMIC DNA]</scope>
</reference>
<dbReference type="InterPro" id="IPR036691">
    <property type="entry name" value="Endo/exonu/phosph_ase_sf"/>
</dbReference>
<proteinExistence type="predicted"/>
<sequence>MRRSSKGGGKGNPGKNVQASPFATQSSNAAIPPWPSPETSVNLAQAPVVPALTAASHAELLTAVRKQYPDITQAPEDIQKAVEKSDKATTKALTTDLNKASKQVGKAARQLATVTDARTAHRQNWLKHLRDSVVSWQKQLQLFKDQQKEYSSQLEKAHQELTTARRHLQNLNKQAAAIGAPISSETGEANMETAEVDTSTFEAEAQALVQQVQESLQQSIAAAAAVEPHEVTSDEEMDRKNKRCLSLLMPIAFMEIAVQHANRTLTMHQRNPNADELFSEIEAAQGQPERGDHDFSGLLQLQQDPLPGSAEHILQAHKTGECSAPLFTEQTPDTFLPREVPRQQGVNWPSWYSSLHRAFQEQAATACEEEGPIAFVTTWYLRGPGESVSEESRVLRLDHYHDLWRQDLVELWNDKIIHDEVLNIEFVHPEPPRHDASWTIGHVILYQLISRPTVPVLVAINFITDRRTGLNFAAASLQSPTSAFRIRDTCRLARICIDRRCDLHANDRVYQQDELVYLRSGQCLIFNIHPPVIVHHVGDDQVVTPQWMTTSSHANPAVLEAQPIITDQSEFTQEFFEHWEVHARVGPGNLERHLQVSTWCLHADRLRMNDEVRQAILGDDFHLWEMQLQRIWQDLLDPNIPVEFAIAWHPPESEFDASRIHIIVRQLLQQHERANLVTMYDDTVLNNVPYSTAVILPATVSQTALLRAVHREQDCPPVNPYTTCTTWQRGIQFNDVRQLRCHHGMTFMLIINWIQQPTWSWDDRDDLQSNALIEPPQTVNIDFSTVLFLADELRCLDYQLQQIWPSDLEAPAVTVEAFTTLTADPQLPPLAYHFFTDGSKIANGQVGSGIVMLVQTVQGWHYGGCLYKVIESEGSSIYGEHGAIIWALFWACHLSSKHWESYGTTALEFSFNFDATVSGFSAAGYWRTPHALPWRTLMRSIAQILQTRHGFHSISWNHIKAHCGHPWNECADALAKYAAAHPEAAGHSRFWEQILQDSSKLCAVQWLWYKELLEAGDPRVPALMNGHVVCLQPSFRPSQPPSQQQMQTTAVQKTQLKLTLATANIMTMDQSAKTSSISRQMILMQQFHSAGCHIVGVQETRHRHVVGASNEFYHIFGHPADPRGQDGIQLWISKSLPVGPDCGPFESESVRIIASAPNYIVAKLKVSLWSCVVISCRAPHSGRPQSEIVAFWSHINGILQRVAPHVPVFFCGDANAHLGEVPSAAVGQLQATNENNAGKIFHEWMLRHDLFAPSTFEKWHSDSISATHVSPNGHEVRIDYVALPTALNFQRIKSWVCEDIDLSIMRFDHRAVLCQVEFDFVAPQRTPKQRMYQPDVQDLANNLQHEACKHFLHSAIVTPPWCVDPHTSAASLTADAYAATCQLAQPRTSWLCLHDHAIATTQHQLRIASEEAKVAVLEEDSKFYQAIAAQTNHIYTTEGLTKLWKQLRALLPKHRNKTHQARRDIDDDLQRHFEQLEAGTPIAKDDLPPHLHSVLCKSLIYGIEPFDFKGGRLCAIYKGKGDPDDPTGYRGILLSNTFAKIGHAWARQRLLPTLLQRKTLGQLGGLPSQQTITGVQAVRLHGIAAQQKHLSSAVIFLDLKAAFHHMLRELIFATQNQLVVGIASDLDQLCASEIKDIPDGLRRLLHDMHQQTWFVLMQKQGEDPTICTHTKRGTRPGSPLADIGFNLMMTPLLQEVHQALMDSEVFVAGANEIGTFTPPIAWMDDVAITLATVAAHQLEPLIQYTLGAVHGAFRRRGLTLNLERGKSEIIVMFRGPGAAQCRTGLFDTGRVPTVTATTDTHILNVKVTTSYRHLGVRFAMNLDYAHEVLVRIGAARQAFEQLKKQIFLNVAIPIEGRVTLFQSLVLSRLLYGCAVWSQLSTATFKKLDAAIIAFYRRIFNHGFWTTAQTTDEDFISSNRLVPFRIFWARHRLCYLHHLAQHGLTFHKTLLLMEFQTGRGWLFEVLDDLKWMAQFHELPFELPVSREDWFDAWAQLRQARSWKRWLKRVLEEGEPDFAWWDPNSQPDLTLRCVQALNEVLQTWIQDDPATIEGFYNAFFRCLFSFGIPEFQAARIFIHWVEKALPDFVPADEVLHNMETLDDAHMSMLDDLHIWHLRNRFKQLTKQLERLNADDVTPPSDQRPPAQERPARQHLIRTCYSAMKEEELHRRQWRMDVRPQRGPTPEQGPYYVIHMYAGRRRDYDFHHHMAGLVRDCSQPWASSIIIISLDTAIDEKMNVHSEQVWSWLLRTARAGRILGLLLGPPCETWSSARHETQLGEDGAPLRGPRPLRHADECWGLMGLALRELCQLSTGSCLFLRGLWLCIPVALFGGAVLLEHPAPPYQEDRASIFRTGIVLLMLRDGWLFRRHTFQQWRHGSGGIKPTSLLYANNSVPAVLDRMAIPGVARPQTALIGRDDQGCFRTAIAKEYPSNLCACFAQSIWDRISSLPLRCGGSDPDQMALEFASLSARVEPSRTMKPDYQPDMS</sequence>
<keyword evidence="1" id="KW-0175">Coiled coil</keyword>
<feature type="domain" description="RNase H type-1" evidence="4">
    <location>
        <begin position="828"/>
        <end position="980"/>
    </location>
</feature>
<feature type="region of interest" description="Disordered" evidence="2">
    <location>
        <begin position="2129"/>
        <end position="2149"/>
    </location>
</feature>
<dbReference type="EMBL" id="CAMXCT020003116">
    <property type="protein sequence ID" value="CAL1155930.1"/>
    <property type="molecule type" value="Genomic_DNA"/>
</dbReference>
<evidence type="ECO:0000256" key="2">
    <source>
        <dbReference type="SAM" id="MobiDB-lite"/>
    </source>
</evidence>
<dbReference type="PANTHER" id="PTHR47027">
    <property type="entry name" value="REVERSE TRANSCRIPTASE DOMAIN-CONTAINING PROTEIN"/>
    <property type="match status" value="1"/>
</dbReference>
<dbReference type="Gene3D" id="3.30.420.10">
    <property type="entry name" value="Ribonuclease H-like superfamily/Ribonuclease H"/>
    <property type="match status" value="1"/>
</dbReference>
<dbReference type="GO" id="GO:0004523">
    <property type="term" value="F:RNA-DNA hybrid ribonuclease activity"/>
    <property type="evidence" value="ECO:0007669"/>
    <property type="project" value="InterPro"/>
</dbReference>
<dbReference type="InterPro" id="IPR002156">
    <property type="entry name" value="RNaseH_domain"/>
</dbReference>
<evidence type="ECO:0000313" key="7">
    <source>
        <dbReference type="Proteomes" id="UP001152797"/>
    </source>
</evidence>
<reference evidence="5" key="1">
    <citation type="submission" date="2022-10" db="EMBL/GenBank/DDBJ databases">
        <authorList>
            <person name="Chen Y."/>
            <person name="Dougan E. K."/>
            <person name="Chan C."/>
            <person name="Rhodes N."/>
            <person name="Thang M."/>
        </authorList>
    </citation>
    <scope>NUCLEOTIDE SEQUENCE</scope>
</reference>
<evidence type="ECO:0000259" key="4">
    <source>
        <dbReference type="PROSITE" id="PS50879"/>
    </source>
</evidence>
<organism evidence="5">
    <name type="scientific">Cladocopium goreaui</name>
    <dbReference type="NCBI Taxonomy" id="2562237"/>
    <lineage>
        <taxon>Eukaryota</taxon>
        <taxon>Sar</taxon>
        <taxon>Alveolata</taxon>
        <taxon>Dinophyceae</taxon>
        <taxon>Suessiales</taxon>
        <taxon>Symbiodiniaceae</taxon>
        <taxon>Cladocopium</taxon>
    </lineage>
</organism>
<evidence type="ECO:0008006" key="8">
    <source>
        <dbReference type="Google" id="ProtNLM"/>
    </source>
</evidence>
<feature type="region of interest" description="Disordered" evidence="2">
    <location>
        <begin position="1"/>
        <end position="40"/>
    </location>
</feature>
<evidence type="ECO:0000313" key="6">
    <source>
        <dbReference type="EMBL" id="CAL1155930.1"/>
    </source>
</evidence>
<dbReference type="PROSITE" id="PS50879">
    <property type="entry name" value="RNASE_H_1"/>
    <property type="match status" value="1"/>
</dbReference>
<dbReference type="PROSITE" id="PS50878">
    <property type="entry name" value="RT_POL"/>
    <property type="match status" value="1"/>
</dbReference>
<dbReference type="Gene3D" id="3.60.10.10">
    <property type="entry name" value="Endonuclease/exonuclease/phosphatase"/>
    <property type="match status" value="1"/>
</dbReference>
<dbReference type="InterPro" id="IPR000477">
    <property type="entry name" value="RT_dom"/>
</dbReference>
<dbReference type="SUPFAM" id="SSF56219">
    <property type="entry name" value="DNase I-like"/>
    <property type="match status" value="1"/>
</dbReference>
<feature type="compositionally biased region" description="Gly residues" evidence="2">
    <location>
        <begin position="1"/>
        <end position="12"/>
    </location>
</feature>
<dbReference type="InterPro" id="IPR036397">
    <property type="entry name" value="RNaseH_sf"/>
</dbReference>
<dbReference type="OrthoDB" id="1421278at2759"/>
<feature type="coiled-coil region" evidence="1">
    <location>
        <begin position="140"/>
        <end position="174"/>
    </location>
</feature>
<accession>A0A9P1D3F2</accession>
<gene>
    <name evidence="5" type="ORF">C1SCF055_LOCUS28501</name>
</gene>
<keyword evidence="7" id="KW-1185">Reference proteome</keyword>